<dbReference type="Pfam" id="PF00107">
    <property type="entry name" value="ADH_zinc_N"/>
    <property type="match status" value="1"/>
</dbReference>
<reference evidence="13" key="1">
    <citation type="journal article" date="2019" name="Int. J. Syst. Evol. Microbiol.">
        <title>The Global Catalogue of Microorganisms (GCM) 10K type strain sequencing project: providing services to taxonomists for standard genome sequencing and annotation.</title>
        <authorList>
            <consortium name="The Broad Institute Genomics Platform"/>
            <consortium name="The Broad Institute Genome Sequencing Center for Infectious Disease"/>
            <person name="Wu L."/>
            <person name="Ma J."/>
        </authorList>
    </citation>
    <scope>NUCLEOTIDE SEQUENCE [LARGE SCALE GENOMIC DNA]</scope>
    <source>
        <strain evidence="13">CCUG 55328</strain>
    </source>
</reference>
<evidence type="ECO:0000313" key="12">
    <source>
        <dbReference type="EMBL" id="MFD1194765.1"/>
    </source>
</evidence>
<dbReference type="Gene3D" id="3.90.180.10">
    <property type="entry name" value="Medium-chain alcohol dehydrogenases, catalytic domain"/>
    <property type="match status" value="1"/>
</dbReference>
<dbReference type="RefSeq" id="WP_380790658.1">
    <property type="nucleotide sequence ID" value="NZ_JBHTKR010000003.1"/>
</dbReference>
<dbReference type="CDD" id="cd05282">
    <property type="entry name" value="ETR_like"/>
    <property type="match status" value="1"/>
</dbReference>
<evidence type="ECO:0000259" key="11">
    <source>
        <dbReference type="SMART" id="SM00829"/>
    </source>
</evidence>
<dbReference type="InterPro" id="IPR020843">
    <property type="entry name" value="ER"/>
</dbReference>
<keyword evidence="8" id="KW-0275">Fatty acid biosynthesis</keyword>
<evidence type="ECO:0000256" key="9">
    <source>
        <dbReference type="ARBA" id="ARBA00038963"/>
    </source>
</evidence>
<dbReference type="SMART" id="SM00829">
    <property type="entry name" value="PKS_ER"/>
    <property type="match status" value="1"/>
</dbReference>
<dbReference type="InterPro" id="IPR051034">
    <property type="entry name" value="Mito_Enoyl-ACP_Reductase"/>
</dbReference>
<keyword evidence="7" id="KW-0443">Lipid metabolism</keyword>
<name>A0ABW3TGB4_9RHOB</name>
<evidence type="ECO:0000256" key="3">
    <source>
        <dbReference type="ARBA" id="ARBA00022832"/>
    </source>
</evidence>
<dbReference type="PANTHER" id="PTHR43981:SF2">
    <property type="entry name" value="ENOYL-[ACYL-CARRIER-PROTEIN] REDUCTASE, MITOCHONDRIAL"/>
    <property type="match status" value="1"/>
</dbReference>
<evidence type="ECO:0000313" key="13">
    <source>
        <dbReference type="Proteomes" id="UP001597151"/>
    </source>
</evidence>
<keyword evidence="6" id="KW-0560">Oxidoreductase</keyword>
<evidence type="ECO:0000256" key="7">
    <source>
        <dbReference type="ARBA" id="ARBA00023098"/>
    </source>
</evidence>
<evidence type="ECO:0000256" key="10">
    <source>
        <dbReference type="ARBA" id="ARBA00048843"/>
    </source>
</evidence>
<keyword evidence="4" id="KW-0521">NADP</keyword>
<evidence type="ECO:0000256" key="1">
    <source>
        <dbReference type="ARBA" id="ARBA00010371"/>
    </source>
</evidence>
<keyword evidence="5" id="KW-0809">Transit peptide</keyword>
<dbReference type="Pfam" id="PF08240">
    <property type="entry name" value="ADH_N"/>
    <property type="match status" value="1"/>
</dbReference>
<sequence length="332" mass="34570">MTENTIHTVEATGNGLTDLAVVTKSAPAPPRPGEVTVDMLILTINPADLLMLEGRYGVRPPAPFVPGSEGVGRVSAVGPDVTLKPGEIVMPMPGNTWTEQITLPARHVVPLAADVDLDQAAMLKANPATALVMLQDIVPLQPGDWVVLNAANSAVGQNVVKVGGALGLRIACVVRREGAARTLRDLGAEVIIVDDGTGPAPTLPDGAGARLALDAIGGVATERLAACVADGGTVVNYGLLSGESPHLSAHDLVFRGLTLRGFWLASWFATAGAARIKQVYGQLVTWLDEGKIGARVDARYPIVDAVDAVAHAAREGRDGKVLITTRFHQGRP</sequence>
<evidence type="ECO:0000256" key="2">
    <source>
        <dbReference type="ARBA" id="ARBA00022516"/>
    </source>
</evidence>
<feature type="domain" description="Enoyl reductase (ER)" evidence="11">
    <location>
        <begin position="15"/>
        <end position="323"/>
    </location>
</feature>
<dbReference type="Gene3D" id="3.40.50.720">
    <property type="entry name" value="NAD(P)-binding Rossmann-like Domain"/>
    <property type="match status" value="1"/>
</dbReference>
<dbReference type="PANTHER" id="PTHR43981">
    <property type="entry name" value="ENOYL-[ACYL-CARRIER-PROTEIN] REDUCTASE, MITOCHONDRIAL"/>
    <property type="match status" value="1"/>
</dbReference>
<keyword evidence="2" id="KW-0444">Lipid biosynthesis</keyword>
<dbReference type="SUPFAM" id="SSF51735">
    <property type="entry name" value="NAD(P)-binding Rossmann-fold domains"/>
    <property type="match status" value="1"/>
</dbReference>
<keyword evidence="3" id="KW-0276">Fatty acid metabolism</keyword>
<dbReference type="Proteomes" id="UP001597151">
    <property type="component" value="Unassembled WGS sequence"/>
</dbReference>
<protein>
    <recommendedName>
        <fullName evidence="9">enoyl-[acyl-carrier-protein] reductase</fullName>
        <ecNumber evidence="9">1.3.1.104</ecNumber>
    </recommendedName>
</protein>
<comment type="caution">
    <text evidence="12">The sequence shown here is derived from an EMBL/GenBank/DDBJ whole genome shotgun (WGS) entry which is preliminary data.</text>
</comment>
<dbReference type="InterPro" id="IPR036291">
    <property type="entry name" value="NAD(P)-bd_dom_sf"/>
</dbReference>
<dbReference type="InterPro" id="IPR013154">
    <property type="entry name" value="ADH-like_N"/>
</dbReference>
<comment type="similarity">
    <text evidence="1">Belongs to the zinc-containing alcohol dehydrogenase family. Quinone oxidoreductase subfamily.</text>
</comment>
<evidence type="ECO:0000256" key="5">
    <source>
        <dbReference type="ARBA" id="ARBA00022946"/>
    </source>
</evidence>
<dbReference type="InterPro" id="IPR013149">
    <property type="entry name" value="ADH-like_C"/>
</dbReference>
<proteinExistence type="inferred from homology"/>
<dbReference type="EMBL" id="JBHTKR010000003">
    <property type="protein sequence ID" value="MFD1194765.1"/>
    <property type="molecule type" value="Genomic_DNA"/>
</dbReference>
<dbReference type="SUPFAM" id="SSF50129">
    <property type="entry name" value="GroES-like"/>
    <property type="match status" value="1"/>
</dbReference>
<comment type="catalytic activity">
    <reaction evidence="10">
        <text>a 2,3-saturated acyl-[ACP] + NADP(+) = a (2E)-enoyl-[ACP] + NADPH + H(+)</text>
        <dbReference type="Rhea" id="RHEA:22564"/>
        <dbReference type="Rhea" id="RHEA-COMP:9925"/>
        <dbReference type="Rhea" id="RHEA-COMP:9926"/>
        <dbReference type="ChEBI" id="CHEBI:15378"/>
        <dbReference type="ChEBI" id="CHEBI:57783"/>
        <dbReference type="ChEBI" id="CHEBI:58349"/>
        <dbReference type="ChEBI" id="CHEBI:78784"/>
        <dbReference type="ChEBI" id="CHEBI:78785"/>
        <dbReference type="EC" id="1.3.1.104"/>
    </reaction>
</comment>
<gene>
    <name evidence="12" type="ORF">ACFQ3C_08795</name>
</gene>
<dbReference type="EC" id="1.3.1.104" evidence="9"/>
<evidence type="ECO:0000256" key="8">
    <source>
        <dbReference type="ARBA" id="ARBA00023160"/>
    </source>
</evidence>
<keyword evidence="13" id="KW-1185">Reference proteome</keyword>
<evidence type="ECO:0000256" key="4">
    <source>
        <dbReference type="ARBA" id="ARBA00022857"/>
    </source>
</evidence>
<accession>A0ABW3TGB4</accession>
<organism evidence="12 13">
    <name type="scientific">Seohaeicola saemankumensis</name>
    <dbReference type="NCBI Taxonomy" id="481181"/>
    <lineage>
        <taxon>Bacteria</taxon>
        <taxon>Pseudomonadati</taxon>
        <taxon>Pseudomonadota</taxon>
        <taxon>Alphaproteobacteria</taxon>
        <taxon>Rhodobacterales</taxon>
        <taxon>Roseobacteraceae</taxon>
        <taxon>Seohaeicola</taxon>
    </lineage>
</organism>
<dbReference type="InterPro" id="IPR011032">
    <property type="entry name" value="GroES-like_sf"/>
</dbReference>
<evidence type="ECO:0000256" key="6">
    <source>
        <dbReference type="ARBA" id="ARBA00023002"/>
    </source>
</evidence>